<evidence type="ECO:0000313" key="3">
    <source>
        <dbReference type="Proteomes" id="UP001234216"/>
    </source>
</evidence>
<dbReference type="EMBL" id="JAUSZV010000005">
    <property type="protein sequence ID" value="MDQ0912588.1"/>
    <property type="molecule type" value="Genomic_DNA"/>
</dbReference>
<reference evidence="2" key="1">
    <citation type="submission" date="2023-07" db="EMBL/GenBank/DDBJ databases">
        <title>Comparative genomics of wheat-associated soil bacteria to identify genetic determinants of phenazine resistance.</title>
        <authorList>
            <person name="Mouncey N."/>
        </authorList>
    </citation>
    <scope>NUCLEOTIDE SEQUENCE</scope>
    <source>
        <strain evidence="2">V4I22</strain>
    </source>
</reference>
<gene>
    <name evidence="2" type="ORF">QFZ22_008573</name>
</gene>
<proteinExistence type="predicted"/>
<feature type="region of interest" description="Disordered" evidence="1">
    <location>
        <begin position="66"/>
        <end position="130"/>
    </location>
</feature>
<organism evidence="2 3">
    <name type="scientific">Streptomyces canus</name>
    <dbReference type="NCBI Taxonomy" id="58343"/>
    <lineage>
        <taxon>Bacteria</taxon>
        <taxon>Bacillati</taxon>
        <taxon>Actinomycetota</taxon>
        <taxon>Actinomycetes</taxon>
        <taxon>Kitasatosporales</taxon>
        <taxon>Streptomycetaceae</taxon>
        <taxon>Streptomyces</taxon>
        <taxon>Streptomyces aurantiacus group</taxon>
    </lineage>
</organism>
<sequence length="204" mass="20478">MSPHADGRRPARRTAAAGVSLALIGAGPVMGAPSGEARVVRTATLGDTPLGAFSNRLTPGTVADDRGVNLGGIGSDPYPAGRGRLRRRRPTGRQRGGDDGVVRPAAAPPLTHPIRDGSNDSRSLGNSLGMSLGNCDGSPLGNSLGSRVGRLNDGLGEPLVLVAGAGSLSGESSFPEAMKTTTRATAAAAAITASRANSGLRRLL</sequence>
<name>A0AAW8FSN3_9ACTN</name>
<comment type="caution">
    <text evidence="2">The sequence shown here is derived from an EMBL/GenBank/DDBJ whole genome shotgun (WGS) entry which is preliminary data.</text>
</comment>
<evidence type="ECO:0000256" key="1">
    <source>
        <dbReference type="SAM" id="MobiDB-lite"/>
    </source>
</evidence>
<dbReference type="AlphaFoldDB" id="A0AAW8FSN3"/>
<dbReference type="Proteomes" id="UP001234216">
    <property type="component" value="Unassembled WGS sequence"/>
</dbReference>
<feature type="compositionally biased region" description="Basic residues" evidence="1">
    <location>
        <begin position="83"/>
        <end position="92"/>
    </location>
</feature>
<protein>
    <submittedName>
        <fullName evidence="2">Uncharacterized protein</fullName>
    </submittedName>
</protein>
<feature type="compositionally biased region" description="Polar residues" evidence="1">
    <location>
        <begin position="120"/>
        <end position="129"/>
    </location>
</feature>
<accession>A0AAW8FSN3</accession>
<evidence type="ECO:0000313" key="2">
    <source>
        <dbReference type="EMBL" id="MDQ0912588.1"/>
    </source>
</evidence>